<evidence type="ECO:0000256" key="2">
    <source>
        <dbReference type="ARBA" id="ARBA00022908"/>
    </source>
</evidence>
<keyword evidence="3 5" id="KW-0238">DNA-binding</keyword>
<dbReference type="InterPro" id="IPR013762">
    <property type="entry name" value="Integrase-like_cat_sf"/>
</dbReference>
<dbReference type="Pfam" id="PF14659">
    <property type="entry name" value="Phage_int_SAM_3"/>
    <property type="match status" value="1"/>
</dbReference>
<proteinExistence type="inferred from homology"/>
<organism evidence="8 9">
    <name type="scientific">Enterococcus aquimarinus</name>
    <dbReference type="NCBI Taxonomy" id="328396"/>
    <lineage>
        <taxon>Bacteria</taxon>
        <taxon>Bacillati</taxon>
        <taxon>Bacillota</taxon>
        <taxon>Bacilli</taxon>
        <taxon>Lactobacillales</taxon>
        <taxon>Enterococcaceae</taxon>
        <taxon>Enterococcus</taxon>
    </lineage>
</organism>
<dbReference type="InterPro" id="IPR011010">
    <property type="entry name" value="DNA_brk_join_enz"/>
</dbReference>
<dbReference type="SUPFAM" id="SSF56349">
    <property type="entry name" value="DNA breaking-rejoining enzymes"/>
    <property type="match status" value="1"/>
</dbReference>
<dbReference type="GO" id="GO:0006310">
    <property type="term" value="P:DNA recombination"/>
    <property type="evidence" value="ECO:0007669"/>
    <property type="project" value="UniProtKB-KW"/>
</dbReference>
<evidence type="ECO:0000313" key="8">
    <source>
        <dbReference type="EMBL" id="MCC9273184.1"/>
    </source>
</evidence>
<dbReference type="InterPro" id="IPR028259">
    <property type="entry name" value="AP2-like_int_N"/>
</dbReference>
<evidence type="ECO:0000259" key="6">
    <source>
        <dbReference type="PROSITE" id="PS51898"/>
    </source>
</evidence>
<evidence type="ECO:0000256" key="1">
    <source>
        <dbReference type="ARBA" id="ARBA00008857"/>
    </source>
</evidence>
<dbReference type="AlphaFoldDB" id="A0A9E3ZX39"/>
<dbReference type="Pfam" id="PF00589">
    <property type="entry name" value="Phage_integrase"/>
    <property type="match status" value="1"/>
</dbReference>
<dbReference type="InterPro" id="IPR004107">
    <property type="entry name" value="Integrase_SAM-like_N"/>
</dbReference>
<feature type="domain" description="Core-binding (CB)" evidence="7">
    <location>
        <begin position="67"/>
        <end position="146"/>
    </location>
</feature>
<protein>
    <submittedName>
        <fullName evidence="8">Site-specific integrase</fullName>
    </submittedName>
</protein>
<evidence type="ECO:0000313" key="9">
    <source>
        <dbReference type="Proteomes" id="UP000813384"/>
    </source>
</evidence>
<dbReference type="InterPro" id="IPR002104">
    <property type="entry name" value="Integrase_catalytic"/>
</dbReference>
<evidence type="ECO:0000256" key="3">
    <source>
        <dbReference type="ARBA" id="ARBA00023125"/>
    </source>
</evidence>
<dbReference type="PROSITE" id="PS51900">
    <property type="entry name" value="CB"/>
    <property type="match status" value="1"/>
</dbReference>
<feature type="domain" description="Tyr recombinase" evidence="6">
    <location>
        <begin position="172"/>
        <end position="374"/>
    </location>
</feature>
<keyword evidence="4" id="KW-0233">DNA recombination</keyword>
<dbReference type="PANTHER" id="PTHR30349:SF64">
    <property type="entry name" value="PROPHAGE INTEGRASE INTD-RELATED"/>
    <property type="match status" value="1"/>
</dbReference>
<comment type="similarity">
    <text evidence="1">Belongs to the 'phage' integrase family.</text>
</comment>
<dbReference type="PROSITE" id="PS51898">
    <property type="entry name" value="TYR_RECOMBINASE"/>
    <property type="match status" value="1"/>
</dbReference>
<comment type="caution">
    <text evidence="8">The sequence shown here is derived from an EMBL/GenBank/DDBJ whole genome shotgun (WGS) entry which is preliminary data.</text>
</comment>
<reference evidence="8" key="1">
    <citation type="journal article" date="2021" name="PeerJ">
        <title>Extensive microbial diversity within the chicken gut microbiome revealed by metagenomics and culture.</title>
        <authorList>
            <person name="Gilroy R."/>
            <person name="Ravi A."/>
            <person name="Getino M."/>
            <person name="Pursley I."/>
            <person name="Horton D.L."/>
            <person name="Alikhan N.F."/>
            <person name="Baker D."/>
            <person name="Gharbi K."/>
            <person name="Hall N."/>
            <person name="Watson M."/>
            <person name="Adriaenssens E.M."/>
            <person name="Foster-Nyarko E."/>
            <person name="Jarju S."/>
            <person name="Secka A."/>
            <person name="Antonio M."/>
            <person name="Oren A."/>
            <person name="Chaudhuri R.R."/>
            <person name="La Ragione R."/>
            <person name="Hildebrand F."/>
            <person name="Pallen M.J."/>
        </authorList>
    </citation>
    <scope>NUCLEOTIDE SEQUENCE</scope>
    <source>
        <strain evidence="8">150</strain>
    </source>
</reference>
<gene>
    <name evidence="8" type="ORF">K8V42_02715</name>
</gene>
<dbReference type="GO" id="GO:0003677">
    <property type="term" value="F:DNA binding"/>
    <property type="evidence" value="ECO:0007669"/>
    <property type="project" value="UniProtKB-UniRule"/>
</dbReference>
<accession>A0A9E3ZX39</accession>
<dbReference type="Gene3D" id="1.10.150.130">
    <property type="match status" value="1"/>
</dbReference>
<evidence type="ECO:0000256" key="4">
    <source>
        <dbReference type="ARBA" id="ARBA00023172"/>
    </source>
</evidence>
<name>A0A9E3ZX39_9ENTE</name>
<sequence>MATFKEYKKKDGTTLWLFQAYLGVDPLTGKEVRTTRRNFKTKKEAQLALARLQVDYEKAGLNKAGCETFKEVYELWLETYRTTVKEVTLIKTEIKFKRWILPIYGDMKINKVSTKNAQKIINQWAKETDQYRVLHSSASRIFKYAINLGIIESDPLSNVMMPSRAKEKAKDENIKVYTRDQLKALFDYVNHCPATYTDDYNKTLLRFLVYSGCRISEALALDWTDIDFQEGTISINKTLSDVNRGVTVTAPKTEKSIGVLPMDAKTMAVLKRWQVNQKIYMLETGVTNPTKPFCDIDKTLITHNTFYLRMKKISKNAGIPFLGNHVTRHTHASLLLDAGANMKEVQERLRHSSITVTMDIYGHLSKETKKNTVEKFVNHLSM</sequence>
<evidence type="ECO:0000259" key="7">
    <source>
        <dbReference type="PROSITE" id="PS51900"/>
    </source>
</evidence>
<reference evidence="8" key="2">
    <citation type="submission" date="2021-11" db="EMBL/GenBank/DDBJ databases">
        <authorList>
            <person name="Gilroy R."/>
        </authorList>
    </citation>
    <scope>NUCLEOTIDE SEQUENCE</scope>
    <source>
        <strain evidence="8">150</strain>
    </source>
</reference>
<dbReference type="PANTHER" id="PTHR30349">
    <property type="entry name" value="PHAGE INTEGRASE-RELATED"/>
    <property type="match status" value="1"/>
</dbReference>
<dbReference type="Proteomes" id="UP000813384">
    <property type="component" value="Unassembled WGS sequence"/>
</dbReference>
<dbReference type="InterPro" id="IPR050090">
    <property type="entry name" value="Tyrosine_recombinase_XerCD"/>
</dbReference>
<evidence type="ECO:0000256" key="5">
    <source>
        <dbReference type="PROSITE-ProRule" id="PRU01248"/>
    </source>
</evidence>
<dbReference type="InterPro" id="IPR044068">
    <property type="entry name" value="CB"/>
</dbReference>
<dbReference type="Gene3D" id="1.10.443.10">
    <property type="entry name" value="Intergrase catalytic core"/>
    <property type="match status" value="1"/>
</dbReference>
<dbReference type="Pfam" id="PF14657">
    <property type="entry name" value="Arm-DNA-bind_4"/>
    <property type="match status" value="1"/>
</dbReference>
<dbReference type="InterPro" id="IPR010998">
    <property type="entry name" value="Integrase_recombinase_N"/>
</dbReference>
<dbReference type="EMBL" id="JAJJVO010000043">
    <property type="protein sequence ID" value="MCC9273184.1"/>
    <property type="molecule type" value="Genomic_DNA"/>
</dbReference>
<dbReference type="GO" id="GO:0015074">
    <property type="term" value="P:DNA integration"/>
    <property type="evidence" value="ECO:0007669"/>
    <property type="project" value="UniProtKB-KW"/>
</dbReference>
<keyword evidence="2" id="KW-0229">DNA integration</keyword>
<dbReference type="CDD" id="cd01189">
    <property type="entry name" value="INT_ICEBs1_C_like"/>
    <property type="match status" value="1"/>
</dbReference>